<proteinExistence type="inferred from homology"/>
<comment type="caution">
    <text evidence="9">The sequence shown here is derived from an EMBL/GenBank/DDBJ whole genome shotgun (WGS) entry which is preliminary data.</text>
</comment>
<keyword evidence="6" id="KW-0812">Transmembrane</keyword>
<dbReference type="Gene3D" id="2.40.50.100">
    <property type="match status" value="1"/>
</dbReference>
<dbReference type="NCBIfam" id="TIGR01730">
    <property type="entry name" value="RND_mfp"/>
    <property type="match status" value="1"/>
</dbReference>
<feature type="compositionally biased region" description="Basic and acidic residues" evidence="5">
    <location>
        <begin position="392"/>
        <end position="404"/>
    </location>
</feature>
<dbReference type="Gene3D" id="2.40.420.20">
    <property type="match status" value="1"/>
</dbReference>
<dbReference type="RefSeq" id="WP_183817612.1">
    <property type="nucleotide sequence ID" value="NZ_JACHOB010000003.1"/>
</dbReference>
<keyword evidence="3" id="KW-0813">Transport</keyword>
<dbReference type="Pfam" id="PF25967">
    <property type="entry name" value="RND-MFP_C"/>
    <property type="match status" value="1"/>
</dbReference>
<evidence type="ECO:0000313" key="9">
    <source>
        <dbReference type="EMBL" id="MBB4659224.1"/>
    </source>
</evidence>
<keyword evidence="4" id="KW-0175">Coiled coil</keyword>
<sequence>MRKVLVILGTLGVLVVGFGLIALMGALKPKPERKESEPRLPAAFVQNVSYQPVALTVNAQGEVRPRREIAVVPQVGGRIVEVSPNFIDGGTIQKGEVLVQLEDADYRSSLTRAEARVAQAQQALQVEEAETALAQQDYRELGGDIDDASALALREPQLALAKAEFEAAKADLADARLAVQRTQIVAPFTGRVRSIAADVGQYVGPGTSIGQIFSTDVAEVRLPLTDADLARLNLPFAFDASYGEGPAVTFTARAAGAEREWTGYVVRTDAAIDPTTRQIAAIAQVRDPYGAGADRSKAVEGGRGFPMAIGLFVDAAIAGPELDRAVVLPRLAVQEGGIVHTLAEDDTIERTEVVVAATTPEGFVVTDGLEEGERVIISRLPTAVGKKIRPLRPGEDAAPERAPDEGGVADAGAAGRTSGGRAGAGAGR</sequence>
<dbReference type="Pfam" id="PF25917">
    <property type="entry name" value="BSH_RND"/>
    <property type="match status" value="1"/>
</dbReference>
<dbReference type="PANTHER" id="PTHR30469:SF12">
    <property type="entry name" value="MULTIDRUG RESISTANCE PROTEIN MDTA"/>
    <property type="match status" value="1"/>
</dbReference>
<dbReference type="SUPFAM" id="SSF111369">
    <property type="entry name" value="HlyD-like secretion proteins"/>
    <property type="match status" value="1"/>
</dbReference>
<dbReference type="Proteomes" id="UP000563524">
    <property type="component" value="Unassembled WGS sequence"/>
</dbReference>
<evidence type="ECO:0000256" key="2">
    <source>
        <dbReference type="ARBA" id="ARBA00009477"/>
    </source>
</evidence>
<evidence type="ECO:0000256" key="4">
    <source>
        <dbReference type="SAM" id="Coils"/>
    </source>
</evidence>
<reference evidence="9 10" key="1">
    <citation type="submission" date="2020-08" db="EMBL/GenBank/DDBJ databases">
        <title>Genomic Encyclopedia of Type Strains, Phase IV (KMG-IV): sequencing the most valuable type-strain genomes for metagenomic binning, comparative biology and taxonomic classification.</title>
        <authorList>
            <person name="Goeker M."/>
        </authorList>
    </citation>
    <scope>NUCLEOTIDE SEQUENCE [LARGE SCALE GENOMIC DNA]</scope>
    <source>
        <strain evidence="9 10">DSM 102850</strain>
    </source>
</reference>
<evidence type="ECO:0000259" key="7">
    <source>
        <dbReference type="Pfam" id="PF25917"/>
    </source>
</evidence>
<dbReference type="AlphaFoldDB" id="A0A840I4U4"/>
<evidence type="ECO:0000256" key="5">
    <source>
        <dbReference type="SAM" id="MobiDB-lite"/>
    </source>
</evidence>
<dbReference type="InterPro" id="IPR006143">
    <property type="entry name" value="RND_pump_MFP"/>
</dbReference>
<evidence type="ECO:0000256" key="1">
    <source>
        <dbReference type="ARBA" id="ARBA00004196"/>
    </source>
</evidence>
<keyword evidence="6" id="KW-1133">Transmembrane helix</keyword>
<evidence type="ECO:0000259" key="8">
    <source>
        <dbReference type="Pfam" id="PF25967"/>
    </source>
</evidence>
<comment type="similarity">
    <text evidence="2">Belongs to the membrane fusion protein (MFP) (TC 8.A.1) family.</text>
</comment>
<dbReference type="PANTHER" id="PTHR30469">
    <property type="entry name" value="MULTIDRUG RESISTANCE PROTEIN MDTA"/>
    <property type="match status" value="1"/>
</dbReference>
<name>A0A840I4U4_9PROT</name>
<feature type="domain" description="Multidrug resistance protein MdtA-like barrel-sandwich hybrid" evidence="7">
    <location>
        <begin position="68"/>
        <end position="208"/>
    </location>
</feature>
<dbReference type="GO" id="GO:0015562">
    <property type="term" value="F:efflux transmembrane transporter activity"/>
    <property type="evidence" value="ECO:0007669"/>
    <property type="project" value="TreeGrafter"/>
</dbReference>
<evidence type="ECO:0000256" key="6">
    <source>
        <dbReference type="SAM" id="Phobius"/>
    </source>
</evidence>
<feature type="coiled-coil region" evidence="4">
    <location>
        <begin position="110"/>
        <end position="178"/>
    </location>
</feature>
<dbReference type="GO" id="GO:1990281">
    <property type="term" value="C:efflux pump complex"/>
    <property type="evidence" value="ECO:0007669"/>
    <property type="project" value="TreeGrafter"/>
</dbReference>
<evidence type="ECO:0000256" key="3">
    <source>
        <dbReference type="ARBA" id="ARBA00022448"/>
    </source>
</evidence>
<accession>A0A840I4U4</accession>
<comment type="subcellular location">
    <subcellularLocation>
        <location evidence="1">Cell envelope</location>
    </subcellularLocation>
</comment>
<evidence type="ECO:0000313" key="10">
    <source>
        <dbReference type="Proteomes" id="UP000563524"/>
    </source>
</evidence>
<dbReference type="InterPro" id="IPR058625">
    <property type="entry name" value="MdtA-like_BSH"/>
</dbReference>
<protein>
    <submittedName>
        <fullName evidence="9">RND family efflux transporter MFP subunit</fullName>
    </submittedName>
</protein>
<feature type="compositionally biased region" description="Gly residues" evidence="5">
    <location>
        <begin position="417"/>
        <end position="428"/>
    </location>
</feature>
<dbReference type="Gene3D" id="2.40.30.170">
    <property type="match status" value="1"/>
</dbReference>
<gene>
    <name evidence="9" type="ORF">GGQ59_001749</name>
</gene>
<dbReference type="Gene3D" id="1.10.287.470">
    <property type="entry name" value="Helix hairpin bin"/>
    <property type="match status" value="1"/>
</dbReference>
<dbReference type="InterPro" id="IPR058627">
    <property type="entry name" value="MdtA-like_C"/>
</dbReference>
<feature type="transmembrane region" description="Helical" evidence="6">
    <location>
        <begin position="6"/>
        <end position="27"/>
    </location>
</feature>
<feature type="domain" description="Multidrug resistance protein MdtA-like C-terminal permuted SH3" evidence="8">
    <location>
        <begin position="325"/>
        <end position="380"/>
    </location>
</feature>
<keyword evidence="10" id="KW-1185">Reference proteome</keyword>
<keyword evidence="6" id="KW-0472">Membrane</keyword>
<organism evidence="9 10">
    <name type="scientific">Parvularcula dongshanensis</name>
    <dbReference type="NCBI Taxonomy" id="1173995"/>
    <lineage>
        <taxon>Bacteria</taxon>
        <taxon>Pseudomonadati</taxon>
        <taxon>Pseudomonadota</taxon>
        <taxon>Alphaproteobacteria</taxon>
        <taxon>Parvularculales</taxon>
        <taxon>Parvularculaceae</taxon>
        <taxon>Parvularcula</taxon>
    </lineage>
</organism>
<feature type="compositionally biased region" description="Low complexity" evidence="5">
    <location>
        <begin position="406"/>
        <end position="416"/>
    </location>
</feature>
<dbReference type="EMBL" id="JACHOB010000003">
    <property type="protein sequence ID" value="MBB4659224.1"/>
    <property type="molecule type" value="Genomic_DNA"/>
</dbReference>
<feature type="region of interest" description="Disordered" evidence="5">
    <location>
        <begin position="388"/>
        <end position="428"/>
    </location>
</feature>